<evidence type="ECO:0000256" key="2">
    <source>
        <dbReference type="SAM" id="Phobius"/>
    </source>
</evidence>
<evidence type="ECO:0000313" key="5">
    <source>
        <dbReference type="Proteomes" id="UP001197974"/>
    </source>
</evidence>
<dbReference type="EMBL" id="CP129013">
    <property type="protein sequence ID" value="WLR43984.1"/>
    <property type="molecule type" value="Genomic_DNA"/>
</dbReference>
<organism evidence="4 5">
    <name type="scientific">Bacillus carboniphilus</name>
    <dbReference type="NCBI Taxonomy" id="86663"/>
    <lineage>
        <taxon>Bacteria</taxon>
        <taxon>Bacillati</taxon>
        <taxon>Bacillota</taxon>
        <taxon>Bacilli</taxon>
        <taxon>Bacillales</taxon>
        <taxon>Bacillaceae</taxon>
        <taxon>Bacillus</taxon>
    </lineage>
</organism>
<gene>
    <name evidence="4" type="ORF">LC087_07735</name>
</gene>
<feature type="transmembrane region" description="Helical" evidence="2">
    <location>
        <begin position="21"/>
        <end position="41"/>
    </location>
</feature>
<name>A0ABY9JX64_9BACI</name>
<dbReference type="PANTHER" id="PTHR36442">
    <property type="entry name" value="CYCLIC-DI-AMP PHOSPHODIESTERASE PGPH"/>
    <property type="match status" value="1"/>
</dbReference>
<dbReference type="Proteomes" id="UP001197974">
    <property type="component" value="Chromosome"/>
</dbReference>
<sequence length="141" mass="16713">MQKKSKRKEKSKFQFRSIKNAQFFHLFYYFLIALVFFLVLFPSVQPETLNIEKYSVSNQTIYAPSTKIDEVATNKKKSEAEDNVETQYTFEKEDQQQRTDYVDSIFNTIIEVNKSTTKESNQEDKQINEKLEKLKKRTNTG</sequence>
<accession>A0ABY9JX64</accession>
<feature type="domain" description="Metal-dependent phosphohydrolase 7TM extracellular" evidence="3">
    <location>
        <begin position="55"/>
        <end position="137"/>
    </location>
</feature>
<keyword evidence="2" id="KW-0812">Transmembrane</keyword>
<reference evidence="4 5" key="1">
    <citation type="submission" date="2023-06" db="EMBL/GenBank/DDBJ databases">
        <title>Five Gram-positive bacteria isolated from mangrove sediments in Shenzhen, Guangdong, China.</title>
        <authorList>
            <person name="Yu S."/>
            <person name="Zheng W."/>
            <person name="Huang Y."/>
        </authorList>
    </citation>
    <scope>NUCLEOTIDE SEQUENCE [LARGE SCALE GENOMIC DNA]</scope>
    <source>
        <strain evidence="4 5">SaN35-3</strain>
    </source>
</reference>
<dbReference type="InterPro" id="IPR011624">
    <property type="entry name" value="Metal-dep_PHydrolase_7TM_extra"/>
</dbReference>
<evidence type="ECO:0000259" key="3">
    <source>
        <dbReference type="Pfam" id="PF07697"/>
    </source>
</evidence>
<dbReference type="Pfam" id="PF07697">
    <property type="entry name" value="7TMR-HDED"/>
    <property type="match status" value="1"/>
</dbReference>
<protein>
    <recommendedName>
        <fullName evidence="3">Metal-dependent phosphohydrolase 7TM extracellular domain-containing protein</fullName>
    </recommendedName>
</protein>
<dbReference type="PANTHER" id="PTHR36442:SF1">
    <property type="entry name" value="CYCLIC-DI-AMP PHOSPHODIESTERASE PGPH"/>
    <property type="match status" value="1"/>
</dbReference>
<evidence type="ECO:0000256" key="1">
    <source>
        <dbReference type="SAM" id="MobiDB-lite"/>
    </source>
</evidence>
<dbReference type="InterPro" id="IPR052722">
    <property type="entry name" value="PgpH_phosphodiesterase"/>
</dbReference>
<keyword evidence="2" id="KW-1133">Transmembrane helix</keyword>
<feature type="compositionally biased region" description="Basic and acidic residues" evidence="1">
    <location>
        <begin position="117"/>
        <end position="132"/>
    </location>
</feature>
<evidence type="ECO:0000313" key="4">
    <source>
        <dbReference type="EMBL" id="WLR43984.1"/>
    </source>
</evidence>
<proteinExistence type="predicted"/>
<keyword evidence="2" id="KW-0472">Membrane</keyword>
<keyword evidence="5" id="KW-1185">Reference proteome</keyword>
<feature type="region of interest" description="Disordered" evidence="1">
    <location>
        <begin position="117"/>
        <end position="141"/>
    </location>
</feature>